<evidence type="ECO:0000313" key="3">
    <source>
        <dbReference type="EMBL" id="MDH7960432.1"/>
    </source>
</evidence>
<dbReference type="Proteomes" id="UP000181969">
    <property type="component" value="Unassembled WGS sequence"/>
</dbReference>
<dbReference type="AlphaFoldDB" id="A0A098CKS3"/>
<proteinExistence type="predicted"/>
<dbReference type="EMBL" id="CP109635">
    <property type="protein sequence ID" value="UYT10012.1"/>
    <property type="molecule type" value="Genomic_DNA"/>
</dbReference>
<reference evidence="5" key="3">
    <citation type="submission" date="2022-10" db="EMBL/GenBank/DDBJ databases">
        <title>Genome assembly of Lactococcus garvieae isolates from cricket gut.</title>
        <authorList>
            <person name="Luecke A.R."/>
            <person name="Brown A.M.V."/>
            <person name="Wakeman C.A."/>
        </authorList>
    </citation>
    <scope>NUCLEOTIDE SEQUENCE</scope>
    <source>
        <strain evidence="5">Alexii-11_2</strain>
    </source>
</reference>
<dbReference type="OrthoDB" id="47652at2"/>
<dbReference type="GeneID" id="75144468"/>
<sequence length="81" mass="9303">MIIYILIRLIGLYTWVLVAYALMSWIPSLYDTAVGRFIVKISRPYLSLFEGIPLRFAGLDFTIVLGVIALQVIQQLLLRFL</sequence>
<evidence type="ECO:0000313" key="8">
    <source>
        <dbReference type="Proteomes" id="UP000504756"/>
    </source>
</evidence>
<dbReference type="GO" id="GO:0016020">
    <property type="term" value="C:membrane"/>
    <property type="evidence" value="ECO:0007669"/>
    <property type="project" value="InterPro"/>
</dbReference>
<organism evidence="2 8">
    <name type="scientific">Lactococcus garvieae</name>
    <dbReference type="NCBI Taxonomy" id="1363"/>
    <lineage>
        <taxon>Bacteria</taxon>
        <taxon>Bacillati</taxon>
        <taxon>Bacillota</taxon>
        <taxon>Bacilli</taxon>
        <taxon>Lactobacillales</taxon>
        <taxon>Streptococcaceae</taxon>
        <taxon>Lactococcus</taxon>
    </lineage>
</organism>
<dbReference type="EMBL" id="CP118627">
    <property type="protein sequence ID" value="WEA13403.1"/>
    <property type="molecule type" value="Genomic_DNA"/>
</dbReference>
<evidence type="ECO:0000313" key="7">
    <source>
        <dbReference type="Proteomes" id="UP000181969"/>
    </source>
</evidence>
<evidence type="ECO:0000313" key="5">
    <source>
        <dbReference type="EMBL" id="UYT10012.1"/>
    </source>
</evidence>
<dbReference type="EMBL" id="BLXU01000014">
    <property type="protein sequence ID" value="GFO52691.1"/>
    <property type="molecule type" value="Genomic_DNA"/>
</dbReference>
<evidence type="ECO:0000313" key="2">
    <source>
        <dbReference type="EMBL" id="GFO52691.1"/>
    </source>
</evidence>
<dbReference type="EMBL" id="FOTJ01000006">
    <property type="protein sequence ID" value="SFL35672.1"/>
    <property type="molecule type" value="Genomic_DNA"/>
</dbReference>
<dbReference type="Proteomes" id="UP000504756">
    <property type="component" value="Unassembled WGS sequence"/>
</dbReference>
<reference evidence="3" key="5">
    <citation type="submission" date="2023-04" db="EMBL/GenBank/DDBJ databases">
        <title>Genomic analysis of Lactococcus garvieae isolates.</title>
        <authorList>
            <person name="Zhanghang C."/>
        </authorList>
    </citation>
    <scope>NUCLEOTIDE SEQUENCE</scope>
    <source>
        <strain evidence="3">ZB-1</strain>
    </source>
</reference>
<feature type="transmembrane region" description="Helical" evidence="1">
    <location>
        <begin position="52"/>
        <end position="73"/>
    </location>
</feature>
<dbReference type="PATRIC" id="fig|1363.32.peg.1665"/>
<name>A0A098CKS3_9LACT</name>
<accession>A0A098CKS3</accession>
<reference evidence="2 8" key="2">
    <citation type="submission" date="2020-06" db="EMBL/GenBank/DDBJ databases">
        <title>Draft genome sequence of Lactic acid bacteria from Okinawan-style tofu.</title>
        <authorList>
            <person name="Takara I."/>
            <person name="Ikematsu S."/>
        </authorList>
    </citation>
    <scope>NUCLEOTIDE SEQUENCE [LARGE SCALE GENOMIC DNA]</scope>
    <source>
        <strain evidence="8">lg38</strain>
        <strain evidence="2">Lg38</strain>
    </source>
</reference>
<keyword evidence="1" id="KW-1133">Transmembrane helix</keyword>
<dbReference type="InterPro" id="IPR003425">
    <property type="entry name" value="CCB3/YggT"/>
</dbReference>
<dbReference type="Proteomes" id="UP001164042">
    <property type="component" value="Chromosome"/>
</dbReference>
<dbReference type="eggNOG" id="COG0762">
    <property type="taxonomic scope" value="Bacteria"/>
</dbReference>
<evidence type="ECO:0000313" key="4">
    <source>
        <dbReference type="EMBL" id="SFL35672.1"/>
    </source>
</evidence>
<keyword evidence="1" id="KW-0812">Transmembrane</keyword>
<gene>
    <name evidence="2" type="primary">ytdD</name>
    <name evidence="2" type="ORF">ikelab_19660</name>
    <name evidence="5" type="ORF">OF801_08595</name>
    <name evidence="6" type="ORF">PWF74_07750</name>
    <name evidence="3" type="ORF">QHR29_08135</name>
    <name evidence="4" type="ORF">SAMN05216438_10658</name>
</gene>
<evidence type="ECO:0000256" key="1">
    <source>
        <dbReference type="SAM" id="Phobius"/>
    </source>
</evidence>
<dbReference type="Proteomes" id="UP001157396">
    <property type="component" value="Unassembled WGS sequence"/>
</dbReference>
<evidence type="ECO:0000313" key="6">
    <source>
        <dbReference type="EMBL" id="WEA13403.1"/>
    </source>
</evidence>
<reference evidence="6" key="4">
    <citation type="submission" date="2023-02" db="EMBL/GenBank/DDBJ databases">
        <title>Comparative genomics and fermentation flavor characterization of five lactic acid bacteria reveal flavor biosynthesis metabolic pathways in fermented muskmelon puree.</title>
        <authorList>
            <person name="Yuan L."/>
            <person name="Li M."/>
            <person name="Xu X."/>
            <person name="Lao F."/>
            <person name="Wu J."/>
        </authorList>
    </citation>
    <scope>NUCLEOTIDE SEQUENCE</scope>
    <source>
        <strain evidence="6">Pa-2</strain>
    </source>
</reference>
<dbReference type="RefSeq" id="WP_003133468.1">
    <property type="nucleotide sequence ID" value="NZ_AP026069.1"/>
</dbReference>
<reference evidence="4 7" key="1">
    <citation type="submission" date="2016-10" db="EMBL/GenBank/DDBJ databases">
        <authorList>
            <person name="de Groot N.N."/>
        </authorList>
    </citation>
    <scope>NUCLEOTIDE SEQUENCE [LARGE SCALE GENOMIC DNA]</scope>
    <source>
        <strain evidence="4 7">M79</strain>
    </source>
</reference>
<dbReference type="EMBL" id="JARYTV010000007">
    <property type="protein sequence ID" value="MDH7960432.1"/>
    <property type="molecule type" value="Genomic_DNA"/>
</dbReference>
<protein>
    <submittedName>
        <fullName evidence="3">YggT family protein</fullName>
    </submittedName>
</protein>
<keyword evidence="1" id="KW-0472">Membrane</keyword>
<dbReference type="Proteomes" id="UP001217324">
    <property type="component" value="Chromosome"/>
</dbReference>
<dbReference type="Pfam" id="PF02325">
    <property type="entry name" value="CCB3_YggT"/>
    <property type="match status" value="1"/>
</dbReference>
<feature type="transmembrane region" description="Helical" evidence="1">
    <location>
        <begin position="12"/>
        <end position="30"/>
    </location>
</feature>